<name>A0A7C2TI19_9BACT</name>
<accession>A0A7C2TI19</accession>
<organism evidence="2">
    <name type="scientific">Desulfurivibrio alkaliphilus</name>
    <dbReference type="NCBI Taxonomy" id="427923"/>
    <lineage>
        <taxon>Bacteria</taxon>
        <taxon>Pseudomonadati</taxon>
        <taxon>Thermodesulfobacteriota</taxon>
        <taxon>Desulfobulbia</taxon>
        <taxon>Desulfobulbales</taxon>
        <taxon>Desulfobulbaceae</taxon>
        <taxon>Desulfurivibrio</taxon>
    </lineage>
</organism>
<evidence type="ECO:0000256" key="1">
    <source>
        <dbReference type="SAM" id="SignalP"/>
    </source>
</evidence>
<gene>
    <name evidence="2" type="ORF">ENN98_02130</name>
</gene>
<comment type="caution">
    <text evidence="2">The sequence shown here is derived from an EMBL/GenBank/DDBJ whole genome shotgun (WGS) entry which is preliminary data.</text>
</comment>
<protein>
    <submittedName>
        <fullName evidence="2">DUF481 domain-containing protein</fullName>
    </submittedName>
</protein>
<dbReference type="Proteomes" id="UP000885986">
    <property type="component" value="Unassembled WGS sequence"/>
</dbReference>
<dbReference type="EMBL" id="DSDS01000047">
    <property type="protein sequence ID" value="HET97503.1"/>
    <property type="molecule type" value="Genomic_DNA"/>
</dbReference>
<feature type="signal peptide" evidence="1">
    <location>
        <begin position="1"/>
        <end position="23"/>
    </location>
</feature>
<dbReference type="Pfam" id="PF04338">
    <property type="entry name" value="DUF481"/>
    <property type="match status" value="1"/>
</dbReference>
<evidence type="ECO:0000313" key="2">
    <source>
        <dbReference type="EMBL" id="HET97503.1"/>
    </source>
</evidence>
<feature type="chain" id="PRO_5027586899" evidence="1">
    <location>
        <begin position="24"/>
        <end position="259"/>
    </location>
</feature>
<reference evidence="2" key="1">
    <citation type="journal article" date="2020" name="mSystems">
        <title>Genome- and Community-Level Interaction Insights into Carbon Utilization and Element Cycling Functions of Hydrothermarchaeota in Hydrothermal Sediment.</title>
        <authorList>
            <person name="Zhou Z."/>
            <person name="Liu Y."/>
            <person name="Xu W."/>
            <person name="Pan J."/>
            <person name="Luo Z.H."/>
            <person name="Li M."/>
        </authorList>
    </citation>
    <scope>NUCLEOTIDE SEQUENCE [LARGE SCALE GENOMIC DNA]</scope>
    <source>
        <strain evidence="2">SpSt-1224</strain>
    </source>
</reference>
<sequence>MLFRAVAISSVLLLGAFPLPVAAENREEPLVLEVTGDKPRQWSYEAGLDLLGREGNTREFGLGINLGATLSGADDTLKLVGELENRKSDGEKTADSVTGRLDYEAFFSEWVGWYFRTALERDRVDLIDLRSTSSAGLSYRIFKRDDHRLVFRAGLGYRYTEYEGPHEDDSDPTLDLGLFHHYTLDKRLKWLNELTYSPNLSEMADDYRLIHESSLEMPVGLGDFWSIRMGVRNDYDSRPAGEKRLDTSYFMRLILKWGE</sequence>
<dbReference type="AlphaFoldDB" id="A0A7C2TI19"/>
<keyword evidence="1" id="KW-0732">Signal</keyword>
<proteinExistence type="predicted"/>
<dbReference type="InterPro" id="IPR007433">
    <property type="entry name" value="DUF481"/>
</dbReference>